<dbReference type="Proteomes" id="UP000615026">
    <property type="component" value="Unassembled WGS sequence"/>
</dbReference>
<dbReference type="Gene3D" id="1.20.120.20">
    <property type="entry name" value="Apolipoprotein"/>
    <property type="match status" value="1"/>
</dbReference>
<organism evidence="1 2">
    <name type="scientific">Leptolyngbya cf. ectocarpi LEGE 11479</name>
    <dbReference type="NCBI Taxonomy" id="1828722"/>
    <lineage>
        <taxon>Bacteria</taxon>
        <taxon>Bacillati</taxon>
        <taxon>Cyanobacteriota</taxon>
        <taxon>Cyanophyceae</taxon>
        <taxon>Leptolyngbyales</taxon>
        <taxon>Leptolyngbyaceae</taxon>
        <taxon>Leptolyngbya group</taxon>
        <taxon>Leptolyngbya</taxon>
    </lineage>
</organism>
<sequence>MDDWLKQFQDDLQTAVNNTLEQTEQFLEQLADQTLEAVTPVLDAADQLADELAEQVMENITPPLSQALDELETQIDPVVGSMVSWCEQTMAPIHQTLTPWLQNHPKCAGCSYYHGESYGGEMLICALHPSGPDQDECPDWDSVWPQPEE</sequence>
<protein>
    <submittedName>
        <fullName evidence="1">Uncharacterized protein</fullName>
    </submittedName>
</protein>
<comment type="caution">
    <text evidence="1">The sequence shown here is derived from an EMBL/GenBank/DDBJ whole genome shotgun (WGS) entry which is preliminary data.</text>
</comment>
<proteinExistence type="predicted"/>
<reference evidence="1" key="1">
    <citation type="submission" date="2020-10" db="EMBL/GenBank/DDBJ databases">
        <authorList>
            <person name="Castelo-Branco R."/>
            <person name="Eusebio N."/>
            <person name="Adriana R."/>
            <person name="Vieira A."/>
            <person name="Brugerolle De Fraissinette N."/>
            <person name="Rezende De Castro R."/>
            <person name="Schneider M.P."/>
            <person name="Vasconcelos V."/>
            <person name="Leao P.N."/>
        </authorList>
    </citation>
    <scope>NUCLEOTIDE SEQUENCE</scope>
    <source>
        <strain evidence="1">LEGE 11479</strain>
    </source>
</reference>
<keyword evidence="2" id="KW-1185">Reference proteome</keyword>
<dbReference type="AlphaFoldDB" id="A0A928ZWN4"/>
<gene>
    <name evidence="1" type="ORF">IQ260_19435</name>
</gene>
<evidence type="ECO:0000313" key="1">
    <source>
        <dbReference type="EMBL" id="MBE9068821.1"/>
    </source>
</evidence>
<evidence type="ECO:0000313" key="2">
    <source>
        <dbReference type="Proteomes" id="UP000615026"/>
    </source>
</evidence>
<dbReference type="RefSeq" id="WP_193994752.1">
    <property type="nucleotide sequence ID" value="NZ_JADEXP010000205.1"/>
</dbReference>
<accession>A0A928ZWN4</accession>
<dbReference type="SUPFAM" id="SSF58113">
    <property type="entry name" value="Apolipoprotein A-I"/>
    <property type="match status" value="1"/>
</dbReference>
<dbReference type="EMBL" id="JADEXP010000205">
    <property type="protein sequence ID" value="MBE9068821.1"/>
    <property type="molecule type" value="Genomic_DNA"/>
</dbReference>
<name>A0A928ZWN4_LEPEC</name>